<evidence type="ECO:0000256" key="5">
    <source>
        <dbReference type="PIRSR" id="PIRSR602403-1"/>
    </source>
</evidence>
<dbReference type="InterPro" id="IPR002403">
    <property type="entry name" value="Cyt_P450_E_grp-IV"/>
</dbReference>
<organism evidence="7 8">
    <name type="scientific">Extremus antarcticus</name>
    <dbReference type="NCBI Taxonomy" id="702011"/>
    <lineage>
        <taxon>Eukaryota</taxon>
        <taxon>Fungi</taxon>
        <taxon>Dikarya</taxon>
        <taxon>Ascomycota</taxon>
        <taxon>Pezizomycotina</taxon>
        <taxon>Dothideomycetes</taxon>
        <taxon>Dothideomycetidae</taxon>
        <taxon>Mycosphaerellales</taxon>
        <taxon>Extremaceae</taxon>
        <taxon>Extremus</taxon>
    </lineage>
</organism>
<dbReference type="PRINTS" id="PR00465">
    <property type="entry name" value="EP450IV"/>
</dbReference>
<evidence type="ECO:0000256" key="1">
    <source>
        <dbReference type="ARBA" id="ARBA00001971"/>
    </source>
</evidence>
<dbReference type="Pfam" id="PF00067">
    <property type="entry name" value="p450"/>
    <property type="match status" value="1"/>
</dbReference>
<dbReference type="PANTHER" id="PTHR24305:SF166">
    <property type="entry name" value="CYTOCHROME P450 12A4, MITOCHONDRIAL-RELATED"/>
    <property type="match status" value="1"/>
</dbReference>
<gene>
    <name evidence="7" type="ORF">LTR09_012494</name>
</gene>
<dbReference type="GO" id="GO:0016705">
    <property type="term" value="F:oxidoreductase activity, acting on paired donors, with incorporation or reduction of molecular oxygen"/>
    <property type="evidence" value="ECO:0007669"/>
    <property type="project" value="InterPro"/>
</dbReference>
<feature type="region of interest" description="Disordered" evidence="6">
    <location>
        <begin position="260"/>
        <end position="308"/>
    </location>
</feature>
<evidence type="ECO:0008006" key="9">
    <source>
        <dbReference type="Google" id="ProtNLM"/>
    </source>
</evidence>
<dbReference type="Proteomes" id="UP001271007">
    <property type="component" value="Unassembled WGS sequence"/>
</dbReference>
<reference evidence="7" key="1">
    <citation type="submission" date="2023-04" db="EMBL/GenBank/DDBJ databases">
        <title>Black Yeasts Isolated from many extreme environments.</title>
        <authorList>
            <person name="Coleine C."/>
            <person name="Stajich J.E."/>
            <person name="Selbmann L."/>
        </authorList>
    </citation>
    <scope>NUCLEOTIDE SEQUENCE</scope>
    <source>
        <strain evidence="7">CCFEE 5312</strain>
    </source>
</reference>
<feature type="compositionally biased region" description="Polar residues" evidence="6">
    <location>
        <begin position="294"/>
        <end position="308"/>
    </location>
</feature>
<accession>A0AAJ0G4C9</accession>
<proteinExistence type="inferred from homology"/>
<dbReference type="PANTHER" id="PTHR24305">
    <property type="entry name" value="CYTOCHROME P450"/>
    <property type="match status" value="1"/>
</dbReference>
<dbReference type="AlphaFoldDB" id="A0AAJ0G4C9"/>
<evidence type="ECO:0000256" key="2">
    <source>
        <dbReference type="ARBA" id="ARBA00010617"/>
    </source>
</evidence>
<dbReference type="InterPro" id="IPR036396">
    <property type="entry name" value="Cyt_P450_sf"/>
</dbReference>
<evidence type="ECO:0000256" key="6">
    <source>
        <dbReference type="SAM" id="MobiDB-lite"/>
    </source>
</evidence>
<dbReference type="Gene3D" id="1.10.630.10">
    <property type="entry name" value="Cytochrome P450"/>
    <property type="match status" value="1"/>
</dbReference>
<dbReference type="PRINTS" id="PR00385">
    <property type="entry name" value="P450"/>
</dbReference>
<feature type="binding site" description="axial binding residue" evidence="5">
    <location>
        <position position="459"/>
    </location>
    <ligand>
        <name>heme</name>
        <dbReference type="ChEBI" id="CHEBI:30413"/>
    </ligand>
    <ligandPart>
        <name>Fe</name>
        <dbReference type="ChEBI" id="CHEBI:18248"/>
    </ligandPart>
</feature>
<keyword evidence="3 5" id="KW-0479">Metal-binding</keyword>
<dbReference type="InterPro" id="IPR001128">
    <property type="entry name" value="Cyt_P450"/>
</dbReference>
<dbReference type="GO" id="GO:0004497">
    <property type="term" value="F:monooxygenase activity"/>
    <property type="evidence" value="ECO:0007669"/>
    <property type="project" value="InterPro"/>
</dbReference>
<dbReference type="GO" id="GO:0005506">
    <property type="term" value="F:iron ion binding"/>
    <property type="evidence" value="ECO:0007669"/>
    <property type="project" value="InterPro"/>
</dbReference>
<protein>
    <recommendedName>
        <fullName evidence="9">Cytochrome P450</fullName>
    </recommendedName>
</protein>
<name>A0AAJ0G4C9_9PEZI</name>
<comment type="similarity">
    <text evidence="2">Belongs to the cytochrome P450 family.</text>
</comment>
<evidence type="ECO:0000313" key="8">
    <source>
        <dbReference type="Proteomes" id="UP001271007"/>
    </source>
</evidence>
<sequence>MWADQFNTSFWARTTVALGILYAALSHFYRRRSALNAVPTIHWSARYSPAWIRWQRLRDRGTLLVHQAHLRHGPVVRLAPRELSVCDVDTSLKPIYDGRLPKTDWYQLAASYGTARMFSMKDEASHRKRRRMVAKPYSKSYLTENREWQERQAGLACDMRATVEKACREAGGEVDFGVLFFAWALASVSTDVFGADAAEHHLDDLAEARTVKVKYDGQLSAALTAVAWSRCVPRWLLGWLGYSTNMTCIEEMRGRADAASAIQAPSKSAEPRSTPYEHMKSQMLRGPPGEPQSDAKQLSRNQQAATASEMQDHIVASVDTSTIALTTCAWLLSLESNRQWQDKLRHESQRFEDPFSAVNIDNSPILEAIIEETLRLYPPVAGRQPRVTDKTISVGPPGHQVTMPAGVTVHAQAWSLHRNPTIFPEPEVWDPQRWLECSPEQPKQMNAWLWAYGSGSRRCLGEHLALSSLEVALVAVYGGFETWVTQKTRFEVKVWNVLQPVTRDGSVLRLHVGKATA</sequence>
<dbReference type="InterPro" id="IPR050121">
    <property type="entry name" value="Cytochrome_P450_monoxygenase"/>
</dbReference>
<evidence type="ECO:0000256" key="3">
    <source>
        <dbReference type="ARBA" id="ARBA00022723"/>
    </source>
</evidence>
<dbReference type="GO" id="GO:0020037">
    <property type="term" value="F:heme binding"/>
    <property type="evidence" value="ECO:0007669"/>
    <property type="project" value="InterPro"/>
</dbReference>
<evidence type="ECO:0000313" key="7">
    <source>
        <dbReference type="EMBL" id="KAK3045983.1"/>
    </source>
</evidence>
<keyword evidence="8" id="KW-1185">Reference proteome</keyword>
<dbReference type="EMBL" id="JAWDJX010000126">
    <property type="protein sequence ID" value="KAK3045983.1"/>
    <property type="molecule type" value="Genomic_DNA"/>
</dbReference>
<comment type="cofactor">
    <cofactor evidence="1 5">
        <name>heme</name>
        <dbReference type="ChEBI" id="CHEBI:30413"/>
    </cofactor>
</comment>
<keyword evidence="5" id="KW-0349">Heme</keyword>
<comment type="caution">
    <text evidence="7">The sequence shown here is derived from an EMBL/GenBank/DDBJ whole genome shotgun (WGS) entry which is preliminary data.</text>
</comment>
<keyword evidence="4 5" id="KW-0408">Iron</keyword>
<evidence type="ECO:0000256" key="4">
    <source>
        <dbReference type="ARBA" id="ARBA00023004"/>
    </source>
</evidence>
<dbReference type="SUPFAM" id="SSF48264">
    <property type="entry name" value="Cytochrome P450"/>
    <property type="match status" value="1"/>
</dbReference>